<keyword evidence="4" id="KW-1185">Reference proteome</keyword>
<dbReference type="EMBL" id="FOXV01000014">
    <property type="protein sequence ID" value="SFQ62786.1"/>
    <property type="molecule type" value="Genomic_DNA"/>
</dbReference>
<dbReference type="Pfam" id="PF06048">
    <property type="entry name" value="DUF927"/>
    <property type="match status" value="1"/>
</dbReference>
<organism evidence="3 4">
    <name type="scientific">Roseivivax halotolerans</name>
    <dbReference type="NCBI Taxonomy" id="93684"/>
    <lineage>
        <taxon>Bacteria</taxon>
        <taxon>Pseudomonadati</taxon>
        <taxon>Pseudomonadota</taxon>
        <taxon>Alphaproteobacteria</taxon>
        <taxon>Rhodobacterales</taxon>
        <taxon>Roseobacteraceae</taxon>
        <taxon>Roseivivax</taxon>
    </lineage>
</organism>
<evidence type="ECO:0000259" key="2">
    <source>
        <dbReference type="Pfam" id="PF06048"/>
    </source>
</evidence>
<proteinExistence type="predicted"/>
<dbReference type="InterPro" id="IPR009270">
    <property type="entry name" value="DUF927"/>
</dbReference>
<evidence type="ECO:0000313" key="3">
    <source>
        <dbReference type="EMBL" id="SFQ62786.1"/>
    </source>
</evidence>
<dbReference type="RefSeq" id="WP_093014713.1">
    <property type="nucleotide sequence ID" value="NZ_FOXV01000014.1"/>
</dbReference>
<name>A0A1I6A231_9RHOB</name>
<accession>A0A1I6A231</accession>
<protein>
    <submittedName>
        <fullName evidence="3">Uncharcterized protein, DUF927 family</fullName>
    </submittedName>
</protein>
<feature type="domain" description="DUF927" evidence="2">
    <location>
        <begin position="281"/>
        <end position="561"/>
    </location>
</feature>
<reference evidence="4" key="1">
    <citation type="submission" date="2016-10" db="EMBL/GenBank/DDBJ databases">
        <authorList>
            <person name="Varghese N."/>
            <person name="Submissions S."/>
        </authorList>
    </citation>
    <scope>NUCLEOTIDE SEQUENCE [LARGE SCALE GENOMIC DNA]</scope>
    <source>
        <strain evidence="4">JCM 10271</strain>
    </source>
</reference>
<feature type="region of interest" description="Disordered" evidence="1">
    <location>
        <begin position="752"/>
        <end position="771"/>
    </location>
</feature>
<dbReference type="STRING" id="93684.SAMN05421853_11445"/>
<dbReference type="Proteomes" id="UP000243106">
    <property type="component" value="Unassembled WGS sequence"/>
</dbReference>
<dbReference type="Gene3D" id="3.40.1360.10">
    <property type="match status" value="1"/>
</dbReference>
<sequence length="862" mass="93003">MIDTTVRAPIPLIHELSPDATRVVPMPTDTALPDLSRDASCVATYTYRDATGGIVGLVARYERSDPKTTKGMSKFYRQVTLWRDPERGLVFAWRGMGPNRPLYRLTDLLARPEASVIISEGEACADAVAAAFSQNVSVSWSGGSNAVSKTDWSPLAGRDVILVPDHDDAGKKAIDAIEDILRNARGTRIRRLDIARIGSAVSGDTPPGYDIADAIADGLDGRALRAMIEEQRDLLTEVDLPAETPAGPDAAADEAAADGTNPIETYLQDTWQTGLTLPDGFSIDKTGIYKLIISAKGELQKEFAGSPMLVVGRTRTGRAGAGWGYLVVVMTPLGDWEILVVPGRLLAGDGREFRELLAELGCVCPQSRAGRQALAEYVGHAQTSEIVEVVTQPGWHGDSYCFPDRVIQPSGSTRRLILDLGEMDHKMSCHGDPEAWQRLAALAVGNSRLAFALSVAFSGYLLELLGEENAVIHIYGLSSRGKTTIIYVAGSVAGGGGQSGNTHTWHATTNGLEGIAALHNDNVLVLDEIKQVAPDELGDVIYMLGNGSGKARADKTGKARPAHGWRVLALSSGEVKIGQHMASGKLGARGRLLGGVTARALDVPIETMPGSGRTYENLHGFESEAALSDHLAREAARSYGHAGPAFVEHLVEDRDAAVAIARQMVDRFVAQVRREDDDAQVSRVARRFGTVAAAGSLATSYGVVPWQRDTAYEAALACYEAWRRERGTNASEDETDAIRLLQRYFESHGGSRFETISSPRGSTKASEDEIPTRLEDRPVHARCGYRAFLPGPDGNAHTTYYVTPEAWRTEICDGRDAEFVARVARKYGALIPGESGRLQKKQRLPDYPGGTRVYAIQPDKLP</sequence>
<dbReference type="AlphaFoldDB" id="A0A1I6A231"/>
<feature type="compositionally biased region" description="Polar residues" evidence="1">
    <location>
        <begin position="754"/>
        <end position="764"/>
    </location>
</feature>
<evidence type="ECO:0000313" key="4">
    <source>
        <dbReference type="Proteomes" id="UP000243106"/>
    </source>
</evidence>
<evidence type="ECO:0000256" key="1">
    <source>
        <dbReference type="SAM" id="MobiDB-lite"/>
    </source>
</evidence>
<gene>
    <name evidence="3" type="ORF">SAMN05421853_11445</name>
</gene>